<dbReference type="PANTHER" id="PTHR45626">
    <property type="entry name" value="TRANSCRIPTION TERMINATION FACTOR 2-RELATED"/>
    <property type="match status" value="1"/>
</dbReference>
<evidence type="ECO:0000256" key="2">
    <source>
        <dbReference type="ARBA" id="ARBA00022801"/>
    </source>
</evidence>
<dbReference type="AlphaFoldDB" id="A0AAN8YFD2"/>
<reference evidence="5 6" key="1">
    <citation type="submission" date="2024-02" db="EMBL/GenBank/DDBJ databases">
        <title>de novo genome assembly of Solanum bulbocastanum strain 11H21.</title>
        <authorList>
            <person name="Hosaka A.J."/>
        </authorList>
    </citation>
    <scope>NUCLEOTIDE SEQUENCE [LARGE SCALE GENOMIC DNA]</scope>
    <source>
        <tissue evidence="5">Young leaves</tissue>
    </source>
</reference>
<comment type="caution">
    <text evidence="5">The sequence shown here is derived from an EMBL/GenBank/DDBJ whole genome shotgun (WGS) entry which is preliminary data.</text>
</comment>
<evidence type="ECO:0000256" key="3">
    <source>
        <dbReference type="ARBA" id="ARBA00022840"/>
    </source>
</evidence>
<evidence type="ECO:0000313" key="5">
    <source>
        <dbReference type="EMBL" id="KAK6789791.1"/>
    </source>
</evidence>
<dbReference type="GO" id="GO:0005634">
    <property type="term" value="C:nucleus"/>
    <property type="evidence" value="ECO:0007669"/>
    <property type="project" value="TreeGrafter"/>
</dbReference>
<dbReference type="GO" id="GO:0008094">
    <property type="term" value="F:ATP-dependent activity, acting on DNA"/>
    <property type="evidence" value="ECO:0007669"/>
    <property type="project" value="TreeGrafter"/>
</dbReference>
<keyword evidence="2" id="KW-0378">Hydrolase</keyword>
<keyword evidence="1" id="KW-0547">Nucleotide-binding</keyword>
<dbReference type="PANTHER" id="PTHR45626:SF30">
    <property type="entry name" value="HELICASE ATP-BINDING DOMAIN-CONTAINING PROTEIN"/>
    <property type="match status" value="1"/>
</dbReference>
<evidence type="ECO:0000259" key="4">
    <source>
        <dbReference type="Pfam" id="PF00176"/>
    </source>
</evidence>
<protein>
    <recommendedName>
        <fullName evidence="4">SNF2 N-terminal domain-containing protein</fullName>
    </recommendedName>
</protein>
<dbReference type="Pfam" id="PF00176">
    <property type="entry name" value="SNF2-rel_dom"/>
    <property type="match status" value="1"/>
</dbReference>
<dbReference type="Proteomes" id="UP001371456">
    <property type="component" value="Unassembled WGS sequence"/>
</dbReference>
<dbReference type="InterPro" id="IPR027417">
    <property type="entry name" value="P-loop_NTPase"/>
</dbReference>
<evidence type="ECO:0000313" key="6">
    <source>
        <dbReference type="Proteomes" id="UP001371456"/>
    </source>
</evidence>
<dbReference type="InterPro" id="IPR050628">
    <property type="entry name" value="SNF2_RAD54_helicase_TF"/>
</dbReference>
<evidence type="ECO:0000256" key="1">
    <source>
        <dbReference type="ARBA" id="ARBA00022741"/>
    </source>
</evidence>
<name>A0AAN8YFD2_SOLBU</name>
<keyword evidence="6" id="KW-1185">Reference proteome</keyword>
<dbReference type="EMBL" id="JBANQN010000005">
    <property type="protein sequence ID" value="KAK6789791.1"/>
    <property type="molecule type" value="Genomic_DNA"/>
</dbReference>
<proteinExistence type="predicted"/>
<dbReference type="GO" id="GO:0005524">
    <property type="term" value="F:ATP binding"/>
    <property type="evidence" value="ECO:0007669"/>
    <property type="project" value="UniProtKB-KW"/>
</dbReference>
<dbReference type="InterPro" id="IPR038718">
    <property type="entry name" value="SNF2-like_sf"/>
</dbReference>
<accession>A0AAN8YFD2</accession>
<dbReference type="GO" id="GO:0016787">
    <property type="term" value="F:hydrolase activity"/>
    <property type="evidence" value="ECO:0007669"/>
    <property type="project" value="UniProtKB-KW"/>
</dbReference>
<dbReference type="InterPro" id="IPR000330">
    <property type="entry name" value="SNF2_N"/>
</dbReference>
<organism evidence="5 6">
    <name type="scientific">Solanum bulbocastanum</name>
    <name type="common">Wild potato</name>
    <dbReference type="NCBI Taxonomy" id="147425"/>
    <lineage>
        <taxon>Eukaryota</taxon>
        <taxon>Viridiplantae</taxon>
        <taxon>Streptophyta</taxon>
        <taxon>Embryophyta</taxon>
        <taxon>Tracheophyta</taxon>
        <taxon>Spermatophyta</taxon>
        <taxon>Magnoliopsida</taxon>
        <taxon>eudicotyledons</taxon>
        <taxon>Gunneridae</taxon>
        <taxon>Pentapetalae</taxon>
        <taxon>asterids</taxon>
        <taxon>lamiids</taxon>
        <taxon>Solanales</taxon>
        <taxon>Solanaceae</taxon>
        <taxon>Solanoideae</taxon>
        <taxon>Solaneae</taxon>
        <taxon>Solanum</taxon>
    </lineage>
</organism>
<dbReference type="GO" id="GO:0006289">
    <property type="term" value="P:nucleotide-excision repair"/>
    <property type="evidence" value="ECO:0007669"/>
    <property type="project" value="TreeGrafter"/>
</dbReference>
<keyword evidence="3" id="KW-0067">ATP-binding</keyword>
<feature type="domain" description="SNF2 N-terminal" evidence="4">
    <location>
        <begin position="130"/>
        <end position="196"/>
    </location>
</feature>
<dbReference type="Gene3D" id="3.40.50.10810">
    <property type="entry name" value="Tandem AAA-ATPase domain"/>
    <property type="match status" value="1"/>
</dbReference>
<dbReference type="SUPFAM" id="SSF52540">
    <property type="entry name" value="P-loop containing nucleoside triphosphate hydrolases"/>
    <property type="match status" value="1"/>
</dbReference>
<sequence>MHIINYVIVGLIIYADEANNLLNEAQASGFVDTDLTTEAVWPNITKEKRSNRTKGEWSIKIKEEQVEKDGVMNDVGNDGDLVLMWHIWKEENDRWMAENHSLYLDFNSQNEFMTETAEQPSNLIIPLLRYQKEWLAWALKQEESIARGGILSDDMGMGKIIQPIALVFAKGKQFHILWINEIDRFNKKGTDIIIVCHGASREKNIGRLPCAKIVLMLKKKTTTDHRGMKVGQN</sequence>
<gene>
    <name evidence="5" type="ORF">RDI58_013591</name>
</gene>